<organism evidence="1">
    <name type="scientific">marine metagenome</name>
    <dbReference type="NCBI Taxonomy" id="408172"/>
    <lineage>
        <taxon>unclassified sequences</taxon>
        <taxon>metagenomes</taxon>
        <taxon>ecological metagenomes</taxon>
    </lineage>
</organism>
<accession>A0A381SCG9</accession>
<sequence length="78" mass="8726">MKKDWRAAQLSDIDKVLCSWVEKLTLTPSNMNKKDVEKLEGVGFSQSAISDAAQVVGYFNYINRIADGLGVDLEDEME</sequence>
<evidence type="ECO:0000313" key="1">
    <source>
        <dbReference type="EMBL" id="SUZ99937.1"/>
    </source>
</evidence>
<proteinExistence type="predicted"/>
<protein>
    <recommendedName>
        <fullName evidence="2">Peroxidase</fullName>
    </recommendedName>
</protein>
<reference evidence="1" key="1">
    <citation type="submission" date="2018-05" db="EMBL/GenBank/DDBJ databases">
        <authorList>
            <person name="Lanie J.A."/>
            <person name="Ng W.-L."/>
            <person name="Kazmierczak K.M."/>
            <person name="Andrzejewski T.M."/>
            <person name="Davidsen T.M."/>
            <person name="Wayne K.J."/>
            <person name="Tettelin H."/>
            <person name="Glass J.I."/>
            <person name="Rusch D."/>
            <person name="Podicherti R."/>
            <person name="Tsui H.-C.T."/>
            <person name="Winkler M.E."/>
        </authorList>
    </citation>
    <scope>NUCLEOTIDE SEQUENCE</scope>
</reference>
<dbReference type="EMBL" id="UINC01002752">
    <property type="protein sequence ID" value="SUZ99937.1"/>
    <property type="molecule type" value="Genomic_DNA"/>
</dbReference>
<gene>
    <name evidence="1" type="ORF">METZ01_LOCUS52791</name>
</gene>
<dbReference type="AlphaFoldDB" id="A0A381SCG9"/>
<name>A0A381SCG9_9ZZZZ</name>
<evidence type="ECO:0008006" key="2">
    <source>
        <dbReference type="Google" id="ProtNLM"/>
    </source>
</evidence>
<dbReference type="SUPFAM" id="SSF69118">
    <property type="entry name" value="AhpD-like"/>
    <property type="match status" value="1"/>
</dbReference>
<dbReference type="InterPro" id="IPR029032">
    <property type="entry name" value="AhpD-like"/>
</dbReference>
<dbReference type="Gene3D" id="1.20.1290.10">
    <property type="entry name" value="AhpD-like"/>
    <property type="match status" value="1"/>
</dbReference>